<evidence type="ECO:0000256" key="2">
    <source>
        <dbReference type="SAM" id="Phobius"/>
    </source>
</evidence>
<evidence type="ECO:0000313" key="4">
    <source>
        <dbReference type="EMBL" id="KAG9985481.1"/>
    </source>
</evidence>
<dbReference type="EMBL" id="JAHFXS010000388">
    <property type="protein sequence ID" value="KAG9985481.1"/>
    <property type="molecule type" value="Genomic_DNA"/>
</dbReference>
<dbReference type="Proteomes" id="UP000779574">
    <property type="component" value="Unassembled WGS sequence"/>
</dbReference>
<keyword evidence="5" id="KW-1185">Reference proteome</keyword>
<comment type="caution">
    <text evidence="3">The sequence shown here is derived from an EMBL/GenBank/DDBJ whole genome shotgun (WGS) entry which is preliminary data.</text>
</comment>
<dbReference type="OrthoDB" id="4775599at2759"/>
<proteinExistence type="predicted"/>
<accession>A0A9P8E9E2</accession>
<keyword evidence="2" id="KW-0812">Transmembrane</keyword>
<evidence type="ECO:0000313" key="3">
    <source>
        <dbReference type="EMBL" id="KAG9684098.1"/>
    </source>
</evidence>
<dbReference type="AlphaFoldDB" id="A0A9P8E9E2"/>
<feature type="transmembrane region" description="Helical" evidence="2">
    <location>
        <begin position="49"/>
        <end position="68"/>
    </location>
</feature>
<feature type="compositionally biased region" description="Low complexity" evidence="1">
    <location>
        <begin position="209"/>
        <end position="225"/>
    </location>
</feature>
<keyword evidence="2" id="KW-1133">Transmembrane helix</keyword>
<name>A0A9P8E9E2_AURME</name>
<feature type="region of interest" description="Disordered" evidence="1">
    <location>
        <begin position="186"/>
        <end position="241"/>
    </location>
</feature>
<evidence type="ECO:0008006" key="7">
    <source>
        <dbReference type="Google" id="ProtNLM"/>
    </source>
</evidence>
<keyword evidence="2" id="KW-0472">Membrane</keyword>
<protein>
    <recommendedName>
        <fullName evidence="7">Transmembrane protein</fullName>
    </recommendedName>
</protein>
<feature type="region of interest" description="Disordered" evidence="1">
    <location>
        <begin position="1"/>
        <end position="34"/>
    </location>
</feature>
<dbReference type="Proteomes" id="UP000729357">
    <property type="component" value="Unassembled WGS sequence"/>
</dbReference>
<evidence type="ECO:0000313" key="5">
    <source>
        <dbReference type="Proteomes" id="UP000729357"/>
    </source>
</evidence>
<organism evidence="3 6">
    <name type="scientific">Aureobasidium melanogenum</name>
    <name type="common">Aureobasidium pullulans var. melanogenum</name>
    <dbReference type="NCBI Taxonomy" id="46634"/>
    <lineage>
        <taxon>Eukaryota</taxon>
        <taxon>Fungi</taxon>
        <taxon>Dikarya</taxon>
        <taxon>Ascomycota</taxon>
        <taxon>Pezizomycotina</taxon>
        <taxon>Dothideomycetes</taxon>
        <taxon>Dothideomycetidae</taxon>
        <taxon>Dothideales</taxon>
        <taxon>Saccotheciaceae</taxon>
        <taxon>Aureobasidium</taxon>
    </lineage>
</organism>
<feature type="region of interest" description="Disordered" evidence="1">
    <location>
        <begin position="110"/>
        <end position="157"/>
    </location>
</feature>
<feature type="non-terminal residue" evidence="3">
    <location>
        <position position="241"/>
    </location>
</feature>
<reference evidence="3" key="1">
    <citation type="journal article" date="2021" name="J Fungi (Basel)">
        <title>Virulence traits and population genomics of the black yeast Aureobasidium melanogenum.</title>
        <authorList>
            <person name="Cernosa A."/>
            <person name="Sun X."/>
            <person name="Gostincar C."/>
            <person name="Fang C."/>
            <person name="Gunde-Cimerman N."/>
            <person name="Song Z."/>
        </authorList>
    </citation>
    <scope>NUCLEOTIDE SEQUENCE</scope>
    <source>
        <strain evidence="4">EXF-9298</strain>
        <strain evidence="3">EXF-9911</strain>
    </source>
</reference>
<sequence length="241" mass="26077">MPAPRLTWTSPSPVPPPAPNTSTPTVVSTLKHSTRDDGGQSFGELYHNYFVFVAVVIAIALFACCFFYRRKKRIVHQANVSRQIALTRDIEDQRLRANRGWGWGALSRDYSSGPTPRGQPLGARGAMGLPSWGRRREEEGLNDAGEAPPAYKSAPDHNDTVLETARPASPASLITPAVPRPVLGREHTGLKPPDYTEAVVAPITPGRGSSSNTIPTSTATNTNTNVGSDGLPTYNDTHERR</sequence>
<reference evidence="3" key="2">
    <citation type="submission" date="2021-08" db="EMBL/GenBank/DDBJ databases">
        <authorList>
            <person name="Gostincar C."/>
            <person name="Sun X."/>
            <person name="Song Z."/>
            <person name="Gunde-Cimerman N."/>
        </authorList>
    </citation>
    <scope>NUCLEOTIDE SEQUENCE</scope>
    <source>
        <strain evidence="4">EXF-9298</strain>
        <strain evidence="3">EXF-9911</strain>
    </source>
</reference>
<gene>
    <name evidence="3" type="ORF">KCU76_g12655</name>
    <name evidence="4" type="ORF">KCU98_g4684</name>
</gene>
<evidence type="ECO:0000256" key="1">
    <source>
        <dbReference type="SAM" id="MobiDB-lite"/>
    </source>
</evidence>
<dbReference type="EMBL" id="JAHFXF010000662">
    <property type="protein sequence ID" value="KAG9684098.1"/>
    <property type="molecule type" value="Genomic_DNA"/>
</dbReference>
<feature type="compositionally biased region" description="Low complexity" evidence="1">
    <location>
        <begin position="20"/>
        <end position="29"/>
    </location>
</feature>
<evidence type="ECO:0000313" key="6">
    <source>
        <dbReference type="Proteomes" id="UP000779574"/>
    </source>
</evidence>